<sequence>MISFLLQIILALTACIYAAEEEQRVKKDVIVGTIPYAYQSVYPYAYNAYDYPKYYPAAAVTAYHAPTAVLQPAALHTSAYSTHAVHPLPYQSYPYQTYPLVKSYIY</sequence>
<dbReference type="Proteomes" id="UP001461498">
    <property type="component" value="Unassembled WGS sequence"/>
</dbReference>
<comment type="caution">
    <text evidence="2">The sequence shown here is derived from an EMBL/GenBank/DDBJ whole genome shotgun (WGS) entry which is preliminary data.</text>
</comment>
<dbReference type="EMBL" id="JAPXFL010000007">
    <property type="protein sequence ID" value="KAK9503420.1"/>
    <property type="molecule type" value="Genomic_DNA"/>
</dbReference>
<keyword evidence="1" id="KW-0732">Signal</keyword>
<evidence type="ECO:0000313" key="2">
    <source>
        <dbReference type="EMBL" id="KAK9503420.1"/>
    </source>
</evidence>
<feature type="signal peptide" evidence="1">
    <location>
        <begin position="1"/>
        <end position="18"/>
    </location>
</feature>
<name>A0AAW1CZJ1_9HEMI</name>
<proteinExistence type="predicted"/>
<gene>
    <name evidence="2" type="ORF">O3M35_009975</name>
</gene>
<feature type="chain" id="PRO_5043441281" description="Cuticle protein" evidence="1">
    <location>
        <begin position="19"/>
        <end position="106"/>
    </location>
</feature>
<evidence type="ECO:0000313" key="3">
    <source>
        <dbReference type="Proteomes" id="UP001461498"/>
    </source>
</evidence>
<reference evidence="2 3" key="1">
    <citation type="submission" date="2022-12" db="EMBL/GenBank/DDBJ databases">
        <title>Chromosome-level genome assembly of true bugs.</title>
        <authorList>
            <person name="Ma L."/>
            <person name="Li H."/>
        </authorList>
    </citation>
    <scope>NUCLEOTIDE SEQUENCE [LARGE SCALE GENOMIC DNA]</scope>
    <source>
        <strain evidence="2">Lab_2022b</strain>
    </source>
</reference>
<dbReference type="AlphaFoldDB" id="A0AAW1CZJ1"/>
<protein>
    <recommendedName>
        <fullName evidence="4">Cuticle protein</fullName>
    </recommendedName>
</protein>
<keyword evidence="3" id="KW-1185">Reference proteome</keyword>
<evidence type="ECO:0008006" key="4">
    <source>
        <dbReference type="Google" id="ProtNLM"/>
    </source>
</evidence>
<organism evidence="2 3">
    <name type="scientific">Rhynocoris fuscipes</name>
    <dbReference type="NCBI Taxonomy" id="488301"/>
    <lineage>
        <taxon>Eukaryota</taxon>
        <taxon>Metazoa</taxon>
        <taxon>Ecdysozoa</taxon>
        <taxon>Arthropoda</taxon>
        <taxon>Hexapoda</taxon>
        <taxon>Insecta</taxon>
        <taxon>Pterygota</taxon>
        <taxon>Neoptera</taxon>
        <taxon>Paraneoptera</taxon>
        <taxon>Hemiptera</taxon>
        <taxon>Heteroptera</taxon>
        <taxon>Panheteroptera</taxon>
        <taxon>Cimicomorpha</taxon>
        <taxon>Reduviidae</taxon>
        <taxon>Harpactorinae</taxon>
        <taxon>Harpactorini</taxon>
        <taxon>Rhynocoris</taxon>
    </lineage>
</organism>
<evidence type="ECO:0000256" key="1">
    <source>
        <dbReference type="SAM" id="SignalP"/>
    </source>
</evidence>
<accession>A0AAW1CZJ1</accession>